<dbReference type="InterPro" id="IPR052982">
    <property type="entry name" value="SRP1/TIP1-like"/>
</dbReference>
<gene>
    <name evidence="4" type="ordered locus">Tery_1835</name>
</gene>
<dbReference type="PANTHER" id="PTHR40633">
    <property type="entry name" value="MATRIX PROTEIN, PUTATIVE (AFU_ORTHOLOGUE AFUA_8G05410)-RELATED"/>
    <property type="match status" value="1"/>
</dbReference>
<feature type="domain" description="Yeast cell wall synthesis Kre9/Knh1-like N-terminal" evidence="3">
    <location>
        <begin position="997"/>
        <end position="1078"/>
    </location>
</feature>
<protein>
    <submittedName>
        <fullName evidence="4">Peptidyl-Asp metallopeptidase. Metallo peptidase. MEROPS family M72</fullName>
        <ecNumber evidence="4">3.4.24.33</ecNumber>
    </submittedName>
</protein>
<feature type="domain" description="Yeast cell wall synthesis Kre9/Knh1-like N-terminal" evidence="3">
    <location>
        <begin position="806"/>
        <end position="886"/>
    </location>
</feature>
<feature type="domain" description="Yeast cell wall synthesis Kre9/Knh1-like N-terminal" evidence="3">
    <location>
        <begin position="1093"/>
        <end position="1174"/>
    </location>
</feature>
<dbReference type="Gene3D" id="2.60.120.380">
    <property type="match status" value="2"/>
</dbReference>
<evidence type="ECO:0000313" key="4">
    <source>
        <dbReference type="EMBL" id="ABG51091.1"/>
    </source>
</evidence>
<dbReference type="Pfam" id="PF13688">
    <property type="entry name" value="Reprolysin_5"/>
    <property type="match status" value="1"/>
</dbReference>
<dbReference type="Pfam" id="PF10342">
    <property type="entry name" value="Kre9_KNH"/>
    <property type="match status" value="14"/>
</dbReference>
<dbReference type="eggNOG" id="COG3391">
    <property type="taxonomic scope" value="Bacteria"/>
</dbReference>
<reference evidence="4" key="1">
    <citation type="submission" date="2006-06" db="EMBL/GenBank/DDBJ databases">
        <title>Complete sequence of Trichodesmium erythraeum IMS101.</title>
        <authorList>
            <consortium name="US DOE Joint Genome Institute"/>
            <person name="Copeland A."/>
            <person name="Lucas S."/>
            <person name="Lapidus A."/>
            <person name="Barry K."/>
            <person name="Detter J.C."/>
            <person name="Glavina del Rio T."/>
            <person name="Hammon N."/>
            <person name="Israni S."/>
            <person name="Dalin E."/>
            <person name="Tice H."/>
            <person name="Pitluck S."/>
            <person name="Kiss H."/>
            <person name="Munk A.C."/>
            <person name="Brettin T."/>
            <person name="Bruce D."/>
            <person name="Han C."/>
            <person name="Tapia R."/>
            <person name="Gilna P."/>
            <person name="Schmutz J."/>
            <person name="Larimer F."/>
            <person name="Land M."/>
            <person name="Hauser L."/>
            <person name="Kyrpides N."/>
            <person name="Kim E."/>
            <person name="Richardson P."/>
        </authorList>
    </citation>
    <scope>NUCLEOTIDE SEQUENCE [LARGE SCALE GENOMIC DNA]</scope>
    <source>
        <strain evidence="4">IMS101</strain>
    </source>
</reference>
<keyword evidence="1" id="KW-0732">Signal</keyword>
<proteinExistence type="predicted"/>
<organism evidence="4">
    <name type="scientific">Trichodesmium erythraeum (strain IMS101)</name>
    <dbReference type="NCBI Taxonomy" id="203124"/>
    <lineage>
        <taxon>Bacteria</taxon>
        <taxon>Bacillati</taxon>
        <taxon>Cyanobacteriota</taxon>
        <taxon>Cyanophyceae</taxon>
        <taxon>Oscillatoriophycideae</taxon>
        <taxon>Oscillatoriales</taxon>
        <taxon>Microcoleaceae</taxon>
        <taxon>Trichodesmium</taxon>
    </lineage>
</organism>
<feature type="domain" description="Peptidase C-terminal archaeal/bacterial" evidence="2">
    <location>
        <begin position="158"/>
        <end position="221"/>
    </location>
</feature>
<feature type="domain" description="Yeast cell wall synthesis Kre9/Knh1-like N-terminal" evidence="3">
    <location>
        <begin position="900"/>
        <end position="982"/>
    </location>
</feature>
<feature type="domain" description="Yeast cell wall synthesis Kre9/Knh1-like N-terminal" evidence="3">
    <location>
        <begin position="1764"/>
        <end position="1844"/>
    </location>
</feature>
<dbReference type="PANTHER" id="PTHR40633:SF1">
    <property type="entry name" value="GPI ANCHORED SERINE-THREONINE RICH PROTEIN (AFU_ORTHOLOGUE AFUA_1G03630)"/>
    <property type="match status" value="1"/>
</dbReference>
<feature type="domain" description="Yeast cell wall synthesis Kre9/Knh1-like N-terminal" evidence="3">
    <location>
        <begin position="710"/>
        <end position="791"/>
    </location>
</feature>
<dbReference type="GO" id="GO:0008237">
    <property type="term" value="F:metallopeptidase activity"/>
    <property type="evidence" value="ECO:0007669"/>
    <property type="project" value="InterPro"/>
</dbReference>
<dbReference type="RefSeq" id="WP_011611466.1">
    <property type="nucleotide sequence ID" value="NC_008312.1"/>
</dbReference>
<feature type="domain" description="Yeast cell wall synthesis Kre9/Knh1-like N-terminal" evidence="3">
    <location>
        <begin position="1859"/>
        <end position="1939"/>
    </location>
</feature>
<dbReference type="InterPro" id="IPR007280">
    <property type="entry name" value="Peptidase_C_arc/bac"/>
</dbReference>
<keyword evidence="4" id="KW-0378">Hydrolase</keyword>
<dbReference type="SUPFAM" id="SSF89260">
    <property type="entry name" value="Collagen-binding domain"/>
    <property type="match status" value="2"/>
</dbReference>
<dbReference type="InterPro" id="IPR024079">
    <property type="entry name" value="MetalloPept_cat_dom_sf"/>
</dbReference>
<evidence type="ECO:0000259" key="3">
    <source>
        <dbReference type="Pfam" id="PF10342"/>
    </source>
</evidence>
<feature type="domain" description="Peptidase C-terminal archaeal/bacterial" evidence="2">
    <location>
        <begin position="271"/>
        <end position="334"/>
    </location>
</feature>
<evidence type="ECO:0000256" key="1">
    <source>
        <dbReference type="ARBA" id="ARBA00022729"/>
    </source>
</evidence>
<dbReference type="HOGENOM" id="CLU_232954_0_0_3"/>
<dbReference type="Gene3D" id="3.40.390.10">
    <property type="entry name" value="Collagenase (Catalytic Domain)"/>
    <property type="match status" value="1"/>
</dbReference>
<dbReference type="EMBL" id="CP000393">
    <property type="protein sequence ID" value="ABG51091.1"/>
    <property type="molecule type" value="Genomic_DNA"/>
</dbReference>
<feature type="domain" description="Yeast cell wall synthesis Kre9/Knh1-like N-terminal" evidence="3">
    <location>
        <begin position="1669"/>
        <end position="1749"/>
    </location>
</feature>
<dbReference type="Pfam" id="PF04151">
    <property type="entry name" value="PPC"/>
    <property type="match status" value="2"/>
</dbReference>
<dbReference type="InterPro" id="IPR018466">
    <property type="entry name" value="Kre9/Knh1-like_N"/>
</dbReference>
<sequence>MDPISEELNNFRQGFTFTGTGEVLAEVDKFGDELRFSSGLELSPASEELKIENIDTSNADENFLLPKSNLGNLDLNIEDSEDRTLKTETDPLIGQDNDPVQEVDSLISGTSDRVNNIQTRAAKKRDKAGNSRGKAHNLGVLEDDQKLQEFVGKSDRKDFYKFKVKNKTDIDIELGGLSGNADLYLLNNRGKVIEKSNKGGKRAEDIERTLNPGTYYVRVQSKGRANANYNLSLDSELSDLAGNSLKRAHNLGVLKDDQKFQEFVGKSDRKDIYKFKVKDKTDVDIELGGLSGNADLYLLNNRGKVIEKSTKGGKRVEDVDRTLNPGTYYVRVQSRNKRVNADYSLSLDTKSPHLHIHEPIIINAIDTAADQPGTLDDSSTIDLMVVYTSEARRAEGGIDAIKDLIEFAVDDANEAFAKSGVQSQLRLVHTAEVNYTESGKSIKELERLKNDSDGYMDEVHELRNDYGADIVSLFVSSLDDAGGIAYPMGTPAYQFESHAFNVVTNYNAKTRHTLAHEIGHNLGLAHDRDNAEGQGSFPYGYGYTTPSGAGTIMSYARNRLPYFSNPAISYNGEALGQTNRENSALAINKVAQYAANWRPSGGTIKSQDSITLNSPNGGNTLEQGSNYTITWNDNISENIKLELYKGGSFYSTINSSTTSDGSYSWSIPTSITSGSDYKLKISSVSDSSLYDYSDSNFTIEPEEFITLTAPNGGNSLEPGRSYYIDWEDNISENVKLELYKGGSFYSTINSSTSSDGRYNIWTVPTSITSGSDYKIKISSVSDSGLYDYSDSNFTIEPEEFITVTAPNGGNSLEPGISYYLDWEDNIGENVKIELYKGGSFYSTIDSSTSSDGRHIWGVPTSITSGSDYKIKITSVSDSGLYDYSDSNFTIEPEEFITLTSPNGGNSLEPGRSYYIDWEDNISENVKLELYKGGSFYSTINSSTSSDGRYNIWTVPTSISSGSDYKIKISSVSDSSLYDYSDSNFTIEPEEFITLTAPNGGNSLEPGRSYYIDWEDNISENVKLELYKGGSFYSTINSSTSSDGRYNIWTVPTSITSGSDYKIKISSVSDSGLYDYSDSNFTIEPEEFITLTAPNGGNSLEPGRSYYIDWEDNISENVKLELYKGGSFYSTINSSTSSDGRYNIWTVPTSITSGSDYKIKISSVSDSGLYDYSDSNFTIEPEEFITLTAPNGGNSLEPGRSYYIDWEDNISENVKLELYKGGSFYSTINSSTSSDGRYNIWTVPTSITSGSDYKIKISSVSDSGLYDYSDSNFTIEPEEFITLTSPNGGNSLEPGRSYYIDWEDNISENVKLELYKGGSFYSTINSSTSSDGRYNIWTVPTSITSGSDYKIKISSVSDSGLYDYSDSNFTIEPEEFITLTAPNGGNSLEPGRSYYIDWEDNISENVKLELYKGGSFYSTINSSTSSDGRYNIWTVPTSITSGSDYKIKISSVSDSGLYDYSDSNFTIEPEEFITLTAPNGGNSLEPGRSYYIDWEDNISENVKLELYKGGSFYSTINSSTSSDGRYNIWTVPTSITSGSDYKIKISSVSDSGLYDYSDSNFTIEPEEFITLTAPNGGNSLEPGRSYYIDWEDNISENVKLELYKGGSFYSTINSSTSSDGRYNIWTVPTSITSGSDYKIKISSVSDSGLYDYSDSNFTIEPEEFITVTAPNGGNSLEPGISYYLDWEDNIGENVKIELYKGGSFYSTIDSSTSSDGRHIWGVPTSITSGSDYKIKISSVSDSGLYDYSDSNFTIEPEEFITVTAPNGGNSLEPGISYYLDWEDNIGENVKIELYKGGSFYSTIDSSTSSDGRHIWGVPTSITSGSDYKIKISSVSDSGLYDYSDSNFTIEPEEFITVTAPNGGNSLEPGISYYLDWEDNIGENVKLELYKGGSFYSTINSSTSSDGRYTWLVPTSITSGSDYKIKITSVSDSGLYDYSDSNFTIEADDSNSDKYYFTYFYDLGDSYDGFLYEKAGRYSLDDSLYSSNGRYQIWDIESGVGSKNDIGDVYVYSYYDENYTGETYEPSWWTWGLTAGENGLGSESDTISGFYGEEYFDPYNEADG</sequence>
<dbReference type="eggNOG" id="COG0739">
    <property type="taxonomic scope" value="Bacteria"/>
</dbReference>
<evidence type="ECO:0000259" key="2">
    <source>
        <dbReference type="Pfam" id="PF04151"/>
    </source>
</evidence>
<dbReference type="SUPFAM" id="SSF55486">
    <property type="entry name" value="Metalloproteases ('zincins'), catalytic domain"/>
    <property type="match status" value="1"/>
</dbReference>
<feature type="domain" description="Yeast cell wall synthesis Kre9/Knh1-like N-terminal" evidence="3">
    <location>
        <begin position="1189"/>
        <end position="1270"/>
    </location>
</feature>
<name>Q114I3_TRIEI</name>
<feature type="domain" description="Yeast cell wall synthesis Kre9/Knh1-like N-terminal" evidence="3">
    <location>
        <begin position="1477"/>
        <end position="1558"/>
    </location>
</feature>
<feature type="domain" description="Yeast cell wall synthesis Kre9/Knh1-like N-terminal" evidence="3">
    <location>
        <begin position="1573"/>
        <end position="1654"/>
    </location>
</feature>
<dbReference type="eggNOG" id="COG1566">
    <property type="taxonomic scope" value="Bacteria"/>
</dbReference>
<dbReference type="EC" id="3.4.24.33" evidence="4"/>
<accession>Q114I3</accession>
<dbReference type="KEGG" id="ter:Tery_1835"/>
<dbReference type="eggNOG" id="COG4932">
    <property type="taxonomic scope" value="Bacteria"/>
</dbReference>
<feature type="domain" description="Yeast cell wall synthesis Kre9/Knh1-like N-terminal" evidence="3">
    <location>
        <begin position="1284"/>
        <end position="1366"/>
    </location>
</feature>
<feature type="domain" description="Yeast cell wall synthesis Kre9/Knh1-like N-terminal" evidence="3">
    <location>
        <begin position="1381"/>
        <end position="1462"/>
    </location>
</feature>
<feature type="domain" description="Yeast cell wall synthesis Kre9/Knh1-like N-terminal" evidence="3">
    <location>
        <begin position="614"/>
        <end position="695"/>
    </location>
</feature>
<dbReference type="OrthoDB" id="468607at2"/>
<dbReference type="eggNOG" id="COG1572">
    <property type="taxonomic scope" value="Bacteria"/>
</dbReference>